<comment type="caution">
    <text evidence="2">The sequence shown here is derived from an EMBL/GenBank/DDBJ whole genome shotgun (WGS) entry which is preliminary data.</text>
</comment>
<evidence type="ECO:0000313" key="3">
    <source>
        <dbReference type="Proteomes" id="UP000234950"/>
    </source>
</evidence>
<dbReference type="AlphaFoldDB" id="A0A2N5HBR4"/>
<feature type="transmembrane region" description="Helical" evidence="1">
    <location>
        <begin position="36"/>
        <end position="53"/>
    </location>
</feature>
<dbReference type="EMBL" id="PGVE01000064">
    <property type="protein sequence ID" value="PLS02944.1"/>
    <property type="molecule type" value="Genomic_DNA"/>
</dbReference>
<keyword evidence="1" id="KW-0472">Membrane</keyword>
<feature type="transmembrane region" description="Helical" evidence="1">
    <location>
        <begin position="139"/>
        <end position="160"/>
    </location>
</feature>
<reference evidence="2 3" key="1">
    <citation type="submission" date="2017-11" db="EMBL/GenBank/DDBJ databases">
        <title>Comparitive Functional Genomics of Dry Heat Resistant strains isolated from the Viking Spacecraft.</title>
        <authorList>
            <person name="Seuylemezian A."/>
            <person name="Cooper K."/>
            <person name="Vaishampayan P."/>
        </authorList>
    </citation>
    <scope>NUCLEOTIDE SEQUENCE [LARGE SCALE GENOMIC DNA]</scope>
    <source>
        <strain evidence="2 3">V32-6</strain>
    </source>
</reference>
<protein>
    <recommendedName>
        <fullName evidence="4">YwiC-like family protein</fullName>
    </recommendedName>
</protein>
<dbReference type="RefSeq" id="WP_101649141.1">
    <property type="nucleotide sequence ID" value="NZ_PGVE01000064.1"/>
</dbReference>
<proteinExistence type="predicted"/>
<name>A0A2N5HBR4_9BACI</name>
<dbReference type="InterPro" id="IPR025576">
    <property type="entry name" value="YwiC"/>
</dbReference>
<evidence type="ECO:0008006" key="4">
    <source>
        <dbReference type="Google" id="ProtNLM"/>
    </source>
</evidence>
<feature type="transmembrane region" description="Helical" evidence="1">
    <location>
        <begin position="60"/>
        <end position="80"/>
    </location>
</feature>
<feature type="transmembrane region" description="Helical" evidence="1">
    <location>
        <begin position="220"/>
        <end position="241"/>
    </location>
</feature>
<dbReference type="Pfam" id="PF14256">
    <property type="entry name" value="YwiC"/>
    <property type="match status" value="1"/>
</dbReference>
<sequence>MKLFIPKQHGAWAMLIIPFWLGVINGGFVWQDIPFFIGWIFLYLATYPMLLLFKRKRIQFYTKWTIIYIVPALVLMLFPLLKRPSIVLFGLMMLPFFVINAYYTSKNKDRDFLNDVSAIFAFSIAGIASSYLGEGSQNIDTIVFTFLTSILFFMGCTFYVKTMIREKKNNMFKWISWAYHLLVVAGWGICGFWIVSIAYLPSLLRAYFFYGKKLSPLQIGVYEIINSAIIFIILGIQIIILH</sequence>
<keyword evidence="3" id="KW-1185">Reference proteome</keyword>
<feature type="transmembrane region" description="Helical" evidence="1">
    <location>
        <begin position="116"/>
        <end position="133"/>
    </location>
</feature>
<evidence type="ECO:0000313" key="2">
    <source>
        <dbReference type="EMBL" id="PLS02944.1"/>
    </source>
</evidence>
<organism evidence="2 3">
    <name type="scientific">Neobacillus cucumis</name>
    <dbReference type="NCBI Taxonomy" id="1740721"/>
    <lineage>
        <taxon>Bacteria</taxon>
        <taxon>Bacillati</taxon>
        <taxon>Bacillota</taxon>
        <taxon>Bacilli</taxon>
        <taxon>Bacillales</taxon>
        <taxon>Bacillaceae</taxon>
        <taxon>Neobacillus</taxon>
    </lineage>
</organism>
<feature type="transmembrane region" description="Helical" evidence="1">
    <location>
        <begin position="86"/>
        <end position="104"/>
    </location>
</feature>
<gene>
    <name evidence="2" type="ORF">CVD27_17335</name>
</gene>
<feature type="transmembrane region" description="Helical" evidence="1">
    <location>
        <begin position="181"/>
        <end position="200"/>
    </location>
</feature>
<keyword evidence="1" id="KW-1133">Transmembrane helix</keyword>
<evidence type="ECO:0000256" key="1">
    <source>
        <dbReference type="SAM" id="Phobius"/>
    </source>
</evidence>
<accession>A0A2N5HBR4</accession>
<dbReference type="OrthoDB" id="2380563at2"/>
<keyword evidence="1" id="KW-0812">Transmembrane</keyword>
<dbReference type="Proteomes" id="UP000234950">
    <property type="component" value="Unassembled WGS sequence"/>
</dbReference>
<feature type="transmembrane region" description="Helical" evidence="1">
    <location>
        <begin position="12"/>
        <end position="30"/>
    </location>
</feature>